<dbReference type="SFLD" id="SFLDS00005">
    <property type="entry name" value="Isoprenoid_Synthase_Type_I"/>
    <property type="match status" value="1"/>
</dbReference>
<dbReference type="InterPro" id="IPR008949">
    <property type="entry name" value="Isoprenoid_synthase_dom_sf"/>
</dbReference>
<dbReference type="Pfam" id="PF01397">
    <property type="entry name" value="Terpene_synth"/>
    <property type="match status" value="1"/>
</dbReference>
<comment type="cofactor">
    <cofactor evidence="2">
        <name>Mg(2+)</name>
        <dbReference type="ChEBI" id="CHEBI:18420"/>
    </cofactor>
</comment>
<dbReference type="GO" id="GO:0000287">
    <property type="term" value="F:magnesium ion binding"/>
    <property type="evidence" value="ECO:0007669"/>
    <property type="project" value="InterPro"/>
</dbReference>
<dbReference type="Pfam" id="PF03936">
    <property type="entry name" value="Terpene_synth_C"/>
    <property type="match status" value="2"/>
</dbReference>
<protein>
    <submittedName>
        <fullName evidence="9">Uncharacterized protein</fullName>
    </submittedName>
</protein>
<dbReference type="InterPro" id="IPR036965">
    <property type="entry name" value="Terpene_synth_N_sf"/>
</dbReference>
<dbReference type="InterPro" id="IPR008930">
    <property type="entry name" value="Terpenoid_cyclase/PrenylTrfase"/>
</dbReference>
<evidence type="ECO:0000259" key="8">
    <source>
        <dbReference type="Pfam" id="PF03936"/>
    </source>
</evidence>
<proteinExistence type="predicted"/>
<keyword evidence="6" id="KW-0456">Lyase</keyword>
<comment type="caution">
    <text evidence="9">The sequence shown here is derived from an EMBL/GenBank/DDBJ whole genome shotgun (WGS) entry which is preliminary data.</text>
</comment>
<dbReference type="AlphaFoldDB" id="A0AA88VLG2"/>
<dbReference type="InterPro" id="IPR005630">
    <property type="entry name" value="Terpene_synthase_metal-bd"/>
</dbReference>
<dbReference type="SFLD" id="SFLDG01019">
    <property type="entry name" value="Terpene_Cyclase_Like_1_C_Termi"/>
    <property type="match status" value="1"/>
</dbReference>
<dbReference type="InterPro" id="IPR050148">
    <property type="entry name" value="Terpene_synthase-like"/>
</dbReference>
<comment type="cofactor">
    <cofactor evidence="1">
        <name>Mn(2+)</name>
        <dbReference type="ChEBI" id="CHEBI:29035"/>
    </cofactor>
</comment>
<keyword evidence="4" id="KW-0460">Magnesium</keyword>
<feature type="domain" description="Terpene synthase metal-binding" evidence="8">
    <location>
        <begin position="543"/>
        <end position="711"/>
    </location>
</feature>
<dbReference type="Proteomes" id="UP001188597">
    <property type="component" value="Unassembled WGS sequence"/>
</dbReference>
<dbReference type="Gene3D" id="1.50.10.130">
    <property type="entry name" value="Terpene synthase, N-terminal domain"/>
    <property type="match status" value="1"/>
</dbReference>
<dbReference type="SUPFAM" id="SSF48239">
    <property type="entry name" value="Terpenoid cyclases/Protein prenyltransferases"/>
    <property type="match status" value="1"/>
</dbReference>
<gene>
    <name evidence="9" type="ORF">RJ639_011735</name>
</gene>
<feature type="domain" description="Terpene synthase metal-binding" evidence="8">
    <location>
        <begin position="260"/>
        <end position="475"/>
    </location>
</feature>
<dbReference type="InterPro" id="IPR034741">
    <property type="entry name" value="Terpene_cyclase-like_1_C"/>
</dbReference>
<dbReference type="PANTHER" id="PTHR31225">
    <property type="entry name" value="OS04G0344100 PROTEIN-RELATED"/>
    <property type="match status" value="1"/>
</dbReference>
<evidence type="ECO:0000256" key="1">
    <source>
        <dbReference type="ARBA" id="ARBA00001936"/>
    </source>
</evidence>
<dbReference type="Gene3D" id="1.10.600.10">
    <property type="entry name" value="Farnesyl Diphosphate Synthase"/>
    <property type="match status" value="2"/>
</dbReference>
<sequence>MALQVVFSPSLVSTARLASLRSSKHPHSNTYTVSSIRCIATTTTTDNTAENRRSANYLPRVWDYDFVQSFNSDYNVQTETQCRVYVFGKEYDVNLGITFIVVQDEKFIGQVDKVKEDVKCLIDGVMEVPLAKLELIDTVQRLGLKYHFEKEIKKALDLVYNNDSNNGYFDDSLYATALRFRLLRQHGYDVAQDVFERFMDDKGSFKAGLCGDVKGLLSLYEASFFGFEGERIIDEAKTFATTRLEDIKGDISPSLARKCNGIVSEPQYGAFRDMATKIICLITTIDDIYDVYGSMEELELFTDCVDRWDISEIDKLPLSIRTVLLALYNTSNEIGYWTLKERGFNIIPYLSKTWADLCKAYFKEAGWFHGGYKPTLDEYLDNAVVSIAAPLMLFCSYFLTTNNITEEALNYIDKLPSIMRCSCLLIRLTNDLGTSTDELERGDNLKSVQCYMNETGATEEEARAYINGFVHETWKIMNKDLLESYPFSEPFLSANSNLGRTAQCFYQYGDGHGVPDRWTKDHLTALLVQPIHMNYKNSLLLYIWDISEIDKLPLSIRIVLLALYNNTNEIGYWTLKERGFNIIPYLNKTWADLCKAYFKEAGWFHGGYKPTLDEYLDNAVVSIVAPLMLFCSYFLTTNNITEEALNYIDKLPCIMRCSCLLIPLTNDLVTSSDELERGDNLKSVQCYMNETGATEEEACAYINGVVHKTWKIMNKDLLGNYPFSEPFECQP</sequence>
<evidence type="ECO:0000256" key="2">
    <source>
        <dbReference type="ARBA" id="ARBA00001946"/>
    </source>
</evidence>
<reference evidence="9" key="1">
    <citation type="submission" date="2022-12" db="EMBL/GenBank/DDBJ databases">
        <title>Draft genome assemblies for two species of Escallonia (Escalloniales).</title>
        <authorList>
            <person name="Chanderbali A."/>
            <person name="Dervinis C."/>
            <person name="Anghel I."/>
            <person name="Soltis D."/>
            <person name="Soltis P."/>
            <person name="Zapata F."/>
        </authorList>
    </citation>
    <scope>NUCLEOTIDE SEQUENCE</scope>
    <source>
        <strain evidence="9">UCBG64.0493</strain>
        <tissue evidence="9">Leaf</tissue>
    </source>
</reference>
<evidence type="ECO:0000256" key="4">
    <source>
        <dbReference type="ARBA" id="ARBA00022842"/>
    </source>
</evidence>
<accession>A0AA88VLG2</accession>
<evidence type="ECO:0000313" key="9">
    <source>
        <dbReference type="EMBL" id="KAK3010327.1"/>
    </source>
</evidence>
<evidence type="ECO:0000259" key="7">
    <source>
        <dbReference type="Pfam" id="PF01397"/>
    </source>
</evidence>
<evidence type="ECO:0000313" key="10">
    <source>
        <dbReference type="Proteomes" id="UP001188597"/>
    </source>
</evidence>
<dbReference type="SUPFAM" id="SSF48576">
    <property type="entry name" value="Terpenoid synthases"/>
    <property type="match status" value="2"/>
</dbReference>
<dbReference type="InterPro" id="IPR001906">
    <property type="entry name" value="Terpene_synth_N"/>
</dbReference>
<feature type="domain" description="Terpene synthase N-terminal" evidence="7">
    <location>
        <begin position="103"/>
        <end position="256"/>
    </location>
</feature>
<keyword evidence="3" id="KW-0479">Metal-binding</keyword>
<evidence type="ECO:0000256" key="6">
    <source>
        <dbReference type="ARBA" id="ARBA00023239"/>
    </source>
</evidence>
<dbReference type="InterPro" id="IPR044814">
    <property type="entry name" value="Terpene_cyclase_plant_C1"/>
</dbReference>
<dbReference type="PANTHER" id="PTHR31225:SF245">
    <property type="entry name" value="(-)-ALPHA-TERPINEOL SYNTHASE-LIKE"/>
    <property type="match status" value="1"/>
</dbReference>
<evidence type="ECO:0000256" key="5">
    <source>
        <dbReference type="ARBA" id="ARBA00023211"/>
    </source>
</evidence>
<dbReference type="EMBL" id="JAVXUP010001555">
    <property type="protein sequence ID" value="KAK3010327.1"/>
    <property type="molecule type" value="Genomic_DNA"/>
</dbReference>
<keyword evidence="5" id="KW-0464">Manganese</keyword>
<dbReference type="CDD" id="cd00868">
    <property type="entry name" value="Terpene_cyclase_C1"/>
    <property type="match status" value="1"/>
</dbReference>
<evidence type="ECO:0000256" key="3">
    <source>
        <dbReference type="ARBA" id="ARBA00022723"/>
    </source>
</evidence>
<name>A0AA88VLG2_9ASTE</name>
<dbReference type="GO" id="GO:0010333">
    <property type="term" value="F:terpene synthase activity"/>
    <property type="evidence" value="ECO:0007669"/>
    <property type="project" value="InterPro"/>
</dbReference>
<organism evidence="9 10">
    <name type="scientific">Escallonia herrerae</name>
    <dbReference type="NCBI Taxonomy" id="1293975"/>
    <lineage>
        <taxon>Eukaryota</taxon>
        <taxon>Viridiplantae</taxon>
        <taxon>Streptophyta</taxon>
        <taxon>Embryophyta</taxon>
        <taxon>Tracheophyta</taxon>
        <taxon>Spermatophyta</taxon>
        <taxon>Magnoliopsida</taxon>
        <taxon>eudicotyledons</taxon>
        <taxon>Gunneridae</taxon>
        <taxon>Pentapetalae</taxon>
        <taxon>asterids</taxon>
        <taxon>campanulids</taxon>
        <taxon>Escalloniales</taxon>
        <taxon>Escalloniaceae</taxon>
        <taxon>Escallonia</taxon>
    </lineage>
</organism>
<dbReference type="GO" id="GO:0016102">
    <property type="term" value="P:diterpenoid biosynthetic process"/>
    <property type="evidence" value="ECO:0007669"/>
    <property type="project" value="InterPro"/>
</dbReference>
<keyword evidence="10" id="KW-1185">Reference proteome</keyword>
<dbReference type="CDD" id="cd00684">
    <property type="entry name" value="Terpene_cyclase_plant_C1"/>
    <property type="match status" value="1"/>
</dbReference>